<sequence length="54" mass="6770">MFLTQPQIWQQSKREHLWASLQTQHLQLRSRRNHPSHQLVLMTHRRKMSRCFEF</sequence>
<organism evidence="1 2">
    <name type="scientific">Parascaris equorum</name>
    <name type="common">Equine roundworm</name>
    <dbReference type="NCBI Taxonomy" id="6256"/>
    <lineage>
        <taxon>Eukaryota</taxon>
        <taxon>Metazoa</taxon>
        <taxon>Ecdysozoa</taxon>
        <taxon>Nematoda</taxon>
        <taxon>Chromadorea</taxon>
        <taxon>Rhabditida</taxon>
        <taxon>Spirurina</taxon>
        <taxon>Ascaridomorpha</taxon>
        <taxon>Ascaridoidea</taxon>
        <taxon>Ascarididae</taxon>
        <taxon>Parascaris</taxon>
    </lineage>
</organism>
<proteinExistence type="predicted"/>
<dbReference type="WBParaSite" id="PEQ_0000397601-mRNA-1">
    <property type="protein sequence ID" value="PEQ_0000397601-mRNA-1"/>
    <property type="gene ID" value="PEQ_0000397601"/>
</dbReference>
<keyword evidence="1" id="KW-1185">Reference proteome</keyword>
<protein>
    <submittedName>
        <fullName evidence="2">Uncharacterized protein</fullName>
    </submittedName>
</protein>
<evidence type="ECO:0000313" key="1">
    <source>
        <dbReference type="Proteomes" id="UP000887564"/>
    </source>
</evidence>
<evidence type="ECO:0000313" key="2">
    <source>
        <dbReference type="WBParaSite" id="PEQ_0000397601-mRNA-1"/>
    </source>
</evidence>
<reference evidence="2" key="1">
    <citation type="submission" date="2022-11" db="UniProtKB">
        <authorList>
            <consortium name="WormBaseParasite"/>
        </authorList>
    </citation>
    <scope>IDENTIFICATION</scope>
</reference>
<dbReference type="AlphaFoldDB" id="A0A914RBC2"/>
<accession>A0A914RBC2</accession>
<name>A0A914RBC2_PAREQ</name>
<dbReference type="Proteomes" id="UP000887564">
    <property type="component" value="Unplaced"/>
</dbReference>